<evidence type="ECO:0000313" key="2">
    <source>
        <dbReference type="Proteomes" id="UP001583193"/>
    </source>
</evidence>
<accession>A0ABR3XSF1</accession>
<gene>
    <name evidence="1" type="ORF">Plec18167_004228</name>
</gene>
<reference evidence="1 2" key="1">
    <citation type="journal article" date="2024" name="IMA Fungus">
        <title>IMA Genome - F19 : A genome assembly and annotation guide to empower mycologists, including annotated draft genome sequences of Ceratocystis pirilliformis, Diaporthe australafricana, Fusarium ophioides, Paecilomyces lecythidis, and Sporothrix stenoceras.</title>
        <authorList>
            <person name="Aylward J."/>
            <person name="Wilson A.M."/>
            <person name="Visagie C.M."/>
            <person name="Spraker J."/>
            <person name="Barnes I."/>
            <person name="Buitendag C."/>
            <person name="Ceriani C."/>
            <person name="Del Mar Angel L."/>
            <person name="du Plessis D."/>
            <person name="Fuchs T."/>
            <person name="Gasser K."/>
            <person name="Kramer D."/>
            <person name="Li W."/>
            <person name="Munsamy K."/>
            <person name="Piso A."/>
            <person name="Price J.L."/>
            <person name="Sonnekus B."/>
            <person name="Thomas C."/>
            <person name="van der Nest A."/>
            <person name="van Dijk A."/>
            <person name="van Heerden A."/>
            <person name="van Vuuren N."/>
            <person name="Yilmaz N."/>
            <person name="Duong T.A."/>
            <person name="van der Merwe N.A."/>
            <person name="Wingfield M.J."/>
            <person name="Wingfield B.D."/>
        </authorList>
    </citation>
    <scope>NUCLEOTIDE SEQUENCE [LARGE SCALE GENOMIC DNA]</scope>
    <source>
        <strain evidence="1 2">CMW 18167</strain>
    </source>
</reference>
<dbReference type="Proteomes" id="UP001583193">
    <property type="component" value="Unassembled WGS sequence"/>
</dbReference>
<evidence type="ECO:0000313" key="1">
    <source>
        <dbReference type="EMBL" id="KAL1878933.1"/>
    </source>
</evidence>
<proteinExistence type="predicted"/>
<comment type="caution">
    <text evidence="1">The sequence shown here is derived from an EMBL/GenBank/DDBJ whole genome shotgun (WGS) entry which is preliminary data.</text>
</comment>
<keyword evidence="2" id="KW-1185">Reference proteome</keyword>
<name>A0ABR3XSF1_9EURO</name>
<organism evidence="1 2">
    <name type="scientific">Paecilomyces lecythidis</name>
    <dbReference type="NCBI Taxonomy" id="3004212"/>
    <lineage>
        <taxon>Eukaryota</taxon>
        <taxon>Fungi</taxon>
        <taxon>Dikarya</taxon>
        <taxon>Ascomycota</taxon>
        <taxon>Pezizomycotina</taxon>
        <taxon>Eurotiomycetes</taxon>
        <taxon>Eurotiomycetidae</taxon>
        <taxon>Eurotiales</taxon>
        <taxon>Thermoascaceae</taxon>
        <taxon>Paecilomyces</taxon>
    </lineage>
</organism>
<protein>
    <submittedName>
        <fullName evidence="1">Uncharacterized protein</fullName>
    </submittedName>
</protein>
<dbReference type="EMBL" id="JAVDPF010000011">
    <property type="protein sequence ID" value="KAL1878933.1"/>
    <property type="molecule type" value="Genomic_DNA"/>
</dbReference>
<sequence>MAESIPIGKRSGPRSRVFSHLAPIKDNTPEWTTKTFDSNGHPATLPPYPVISKDLRAGDMRLYSYYTPGLPEATSYTATVKHTITSPGDSEPKVLESAKSFTVIGPRWSMDPRLVHSVYPPPAHADYSSVLPHIVFNDPHAPWLIDIDAGNELRDPTMMTPWLALLVFTDSEITPSTDQIAAMQKTLNNAASTTTLIQNPKSKAFGMKLSDLIALDGTLSQPIIANDADTDYNTSVDTILVSSSVFDELFAKYSDPPNMEKILSTKPDLTCFKYMSHVKNTNADKNDVGQFAVTVSPRTGPLSLRDDTTIFVHLVSLENVSQHILLPSGKGHGLTALVSLYSWSYSCIPPEKASVHEAMRALGKSIQPLRVPDSLLALGSSPEEKWANERLKAGYSLIRYRTRTGEETMAVQRGPLSPLSISSPPKENFLNQSNFGSDLIIVNKEFGVADLTYQLGWHLGRAVAMSDRVFVGALVRLRSEIHEQSLHTVKAEVDRSFVDRKTTLQGLSNIFSTLHVAHTQLHGERQFDFTQRWKRLPLGHPPRSQLSLKQTSIQQSYATKVPFMASQKAQSTQGTPYNEFNSPISTDYATVLAWCLDRFFLHGIPYHYLFGDPRAVPKESIRTFYLDDNWFDVFLDGALSLGNYYARDTDVIRSSIKAAFNNYLKTNLENGHPPQIPRWGFVLRSDIVTKFPDLIVLAPWTDPEDQRLEVLKIERPDIDFLVCLFDRVPDDGSFPHGITLMPPEHQLSFNLGHNLTSNSLTMQWKKVYADRAIPQDYSEELPQKTYKAEDTSGVFDFNTSRLIFPHFAKDASTALTRPSWPGNPNSNVVGPTPALVGAQLVAGIPRLFLSTVSSTTPKADFPSARQLPLAVMTVNTAPGGPTSVSLEHTTTTETLIPTNYSSQEEVKESTATLDTPEQLFGTPGSGRLLMERRGFDLRPLLSEGSMVNLTTPKRGDLPPQMSCKFVCGGYGAYGPLFSILRDHSELSPGNPIVNPKTPLLSSVDQGFSIIAQPKEHGWYLEYVEVSIPVGNRPSDLFLSFPTGEEDLHKTVESTAAKPAVTPGTSMTWNWPHKPKLSFSKLKVPIVEPFARGRRYIPEVKYEPESGAPPGCGRMTIRMKPAISTGRWDIKENYDISFSIQEPVINWVPKQTYTVDIVEKYHDWPGDETLSGFARSTVLIDAVSP</sequence>